<keyword evidence="2" id="KW-0472">Membrane</keyword>
<name>A0A1P9WYJ4_9BACT</name>
<feature type="domain" description="Signal transduction histidine kinase internal region" evidence="3">
    <location>
        <begin position="148"/>
        <end position="225"/>
    </location>
</feature>
<keyword evidence="4" id="KW-0418">Kinase</keyword>
<evidence type="ECO:0000313" key="5">
    <source>
        <dbReference type="Proteomes" id="UP000187941"/>
    </source>
</evidence>
<dbReference type="InterPro" id="IPR036890">
    <property type="entry name" value="HATPase_C_sf"/>
</dbReference>
<accession>A0A1P9WYJ4</accession>
<dbReference type="PANTHER" id="PTHR34220">
    <property type="entry name" value="SENSOR HISTIDINE KINASE YPDA"/>
    <property type="match status" value="1"/>
</dbReference>
<dbReference type="KEGG" id="smon:AWR27_14480"/>
<keyword evidence="5" id="KW-1185">Reference proteome</keyword>
<dbReference type="PANTHER" id="PTHR34220:SF7">
    <property type="entry name" value="SENSOR HISTIDINE KINASE YPDA"/>
    <property type="match status" value="1"/>
</dbReference>
<dbReference type="Proteomes" id="UP000187941">
    <property type="component" value="Chromosome"/>
</dbReference>
<feature type="transmembrane region" description="Helical" evidence="2">
    <location>
        <begin position="112"/>
        <end position="132"/>
    </location>
</feature>
<feature type="transmembrane region" description="Helical" evidence="2">
    <location>
        <begin position="48"/>
        <end position="69"/>
    </location>
</feature>
<dbReference type="Pfam" id="PF06580">
    <property type="entry name" value="His_kinase"/>
    <property type="match status" value="1"/>
</dbReference>
<gene>
    <name evidence="4" type="ORF">AWR27_14480</name>
</gene>
<dbReference type="InterPro" id="IPR050640">
    <property type="entry name" value="Bact_2-comp_sensor_kinase"/>
</dbReference>
<keyword evidence="4" id="KW-0808">Transferase</keyword>
<protein>
    <submittedName>
        <fullName evidence="4">Histidine kinase</fullName>
    </submittedName>
</protein>
<keyword evidence="2" id="KW-0812">Transmembrane</keyword>
<dbReference type="SUPFAM" id="SSF55874">
    <property type="entry name" value="ATPase domain of HSP90 chaperone/DNA topoisomerase II/histidine kinase"/>
    <property type="match status" value="1"/>
</dbReference>
<dbReference type="GO" id="GO:0000155">
    <property type="term" value="F:phosphorelay sensor kinase activity"/>
    <property type="evidence" value="ECO:0007669"/>
    <property type="project" value="InterPro"/>
</dbReference>
<feature type="transmembrane region" description="Helical" evidence="2">
    <location>
        <begin position="81"/>
        <end position="100"/>
    </location>
</feature>
<reference evidence="4 5" key="1">
    <citation type="submission" date="2016-01" db="EMBL/GenBank/DDBJ databases">
        <authorList>
            <person name="Oliw E.H."/>
        </authorList>
    </citation>
    <scope>NUCLEOTIDE SEQUENCE [LARGE SCALE GENOMIC DNA]</scope>
    <source>
        <strain evidence="4 5">DY10</strain>
    </source>
</reference>
<dbReference type="STRING" id="1178516.AWR27_14480"/>
<dbReference type="InterPro" id="IPR010559">
    <property type="entry name" value="Sig_transdc_His_kin_internal"/>
</dbReference>
<sequence length="337" mass="38593">MRTLWPKLLLALVLVTLLTYWGHRLTEDLEQPLGEMLPDLGGLARYLLGVGVLLVLLGAVAHANYGLAFRRWMLRPNTAPYYWIWVCILAWLIFEGLQIRTEAAPEFVDENLLVMGVVVTFIIGYGYVADYLRTRRDQLRLEKQTTEAELTALRAQINPHFLFNVLNTIYSEAQRAKNSYVADLIGQLAGLMRYTLQEANRPQTPVMTELAFIEKYVTLQRARLPQTETVRVSLHIDSDDQPAYMAPLLLIPFVENAFQYGISLDQPSYIDIDIGFENRQLIMHVVNSRPTGSAHRHGAGTGIRNTRQRLERAYPARHELRLDDKPTEFAVFLRIDL</sequence>
<dbReference type="AlphaFoldDB" id="A0A1P9WYJ4"/>
<evidence type="ECO:0000259" key="3">
    <source>
        <dbReference type="Pfam" id="PF06580"/>
    </source>
</evidence>
<proteinExistence type="predicted"/>
<keyword evidence="1" id="KW-0175">Coiled coil</keyword>
<dbReference type="GO" id="GO:0016020">
    <property type="term" value="C:membrane"/>
    <property type="evidence" value="ECO:0007669"/>
    <property type="project" value="InterPro"/>
</dbReference>
<feature type="coiled-coil region" evidence="1">
    <location>
        <begin position="129"/>
        <end position="156"/>
    </location>
</feature>
<dbReference type="RefSeq" id="WP_077131848.1">
    <property type="nucleotide sequence ID" value="NZ_CP014263.1"/>
</dbReference>
<evidence type="ECO:0000256" key="2">
    <source>
        <dbReference type="SAM" id="Phobius"/>
    </source>
</evidence>
<evidence type="ECO:0000313" key="4">
    <source>
        <dbReference type="EMBL" id="AQG80423.1"/>
    </source>
</evidence>
<dbReference type="EMBL" id="CP014263">
    <property type="protein sequence ID" value="AQG80423.1"/>
    <property type="molecule type" value="Genomic_DNA"/>
</dbReference>
<keyword evidence="2" id="KW-1133">Transmembrane helix</keyword>
<evidence type="ECO:0000256" key="1">
    <source>
        <dbReference type="SAM" id="Coils"/>
    </source>
</evidence>
<organism evidence="4 5">
    <name type="scientific">Spirosoma montaniterrae</name>
    <dbReference type="NCBI Taxonomy" id="1178516"/>
    <lineage>
        <taxon>Bacteria</taxon>
        <taxon>Pseudomonadati</taxon>
        <taxon>Bacteroidota</taxon>
        <taxon>Cytophagia</taxon>
        <taxon>Cytophagales</taxon>
        <taxon>Cytophagaceae</taxon>
        <taxon>Spirosoma</taxon>
    </lineage>
</organism>